<keyword evidence="1" id="KW-0472">Membrane</keyword>
<feature type="transmembrane region" description="Helical" evidence="1">
    <location>
        <begin position="12"/>
        <end position="33"/>
    </location>
</feature>
<evidence type="ECO:0000256" key="1">
    <source>
        <dbReference type="SAM" id="Phobius"/>
    </source>
</evidence>
<dbReference type="EMBL" id="FRBT01000017">
    <property type="protein sequence ID" value="SHM96879.1"/>
    <property type="molecule type" value="Genomic_DNA"/>
</dbReference>
<dbReference type="AlphaFoldDB" id="A0A1M7N0J4"/>
<accession>A0A1M7N0J4</accession>
<evidence type="ECO:0000313" key="3">
    <source>
        <dbReference type="Proteomes" id="UP000184028"/>
    </source>
</evidence>
<keyword evidence="3" id="KW-1185">Reference proteome</keyword>
<keyword evidence="1" id="KW-0812">Transmembrane</keyword>
<evidence type="ECO:0000313" key="2">
    <source>
        <dbReference type="EMBL" id="SHM96879.1"/>
    </source>
</evidence>
<keyword evidence="1" id="KW-1133">Transmembrane helix</keyword>
<dbReference type="OrthoDB" id="1190115at2"/>
<organism evidence="2 3">
    <name type="scientific">Flavobacterium chilense</name>
    <dbReference type="NCBI Taxonomy" id="946677"/>
    <lineage>
        <taxon>Bacteria</taxon>
        <taxon>Pseudomonadati</taxon>
        <taxon>Bacteroidota</taxon>
        <taxon>Flavobacteriia</taxon>
        <taxon>Flavobacteriales</taxon>
        <taxon>Flavobacteriaceae</taxon>
        <taxon>Flavobacterium</taxon>
    </lineage>
</organism>
<protein>
    <recommendedName>
        <fullName evidence="4">Prepilin-type N-terminal cleavage/methylation domain-containing protein</fullName>
    </recommendedName>
</protein>
<gene>
    <name evidence="2" type="ORF">SAMN05444484_1177</name>
</gene>
<dbReference type="RefSeq" id="WP_068845901.1">
    <property type="nucleotide sequence ID" value="NZ_FRBT01000017.1"/>
</dbReference>
<sequence length="114" mass="12979">MVILKKIKSATLIEALVATVLIVIIFIVASLVLNNLVLNTLSKNTHAIENRMNELEYNTQNNNLKIPYQENYKGWDISINLEKISNKKVISILATNTSSKKEILKQQIAWLEEN</sequence>
<dbReference type="STRING" id="946677.SAMN05444484_1177"/>
<name>A0A1M7N0J4_9FLAO</name>
<dbReference type="Proteomes" id="UP000184028">
    <property type="component" value="Unassembled WGS sequence"/>
</dbReference>
<reference evidence="3" key="1">
    <citation type="submission" date="2016-11" db="EMBL/GenBank/DDBJ databases">
        <authorList>
            <person name="Varghese N."/>
            <person name="Submissions S."/>
        </authorList>
    </citation>
    <scope>NUCLEOTIDE SEQUENCE [LARGE SCALE GENOMIC DNA]</scope>
    <source>
        <strain evidence="3">DSM 24724</strain>
    </source>
</reference>
<evidence type="ECO:0008006" key="4">
    <source>
        <dbReference type="Google" id="ProtNLM"/>
    </source>
</evidence>
<proteinExistence type="predicted"/>